<dbReference type="EMBL" id="PCVG01000065">
    <property type="protein sequence ID" value="PIQ68275.1"/>
    <property type="molecule type" value="Genomic_DNA"/>
</dbReference>
<evidence type="ECO:0000259" key="2">
    <source>
        <dbReference type="Pfam" id="PF01471"/>
    </source>
</evidence>
<evidence type="ECO:0000313" key="3">
    <source>
        <dbReference type="EMBL" id="PIQ68275.1"/>
    </source>
</evidence>
<reference evidence="3 4" key="1">
    <citation type="submission" date="2017-09" db="EMBL/GenBank/DDBJ databases">
        <title>Depth-based differentiation of microbial function through sediment-hosted aquifers and enrichment of novel symbionts in the deep terrestrial subsurface.</title>
        <authorList>
            <person name="Probst A.J."/>
            <person name="Ladd B."/>
            <person name="Jarett J.K."/>
            <person name="Geller-Mcgrath D.E."/>
            <person name="Sieber C.M."/>
            <person name="Emerson J.B."/>
            <person name="Anantharaman K."/>
            <person name="Thomas B.C."/>
            <person name="Malmstrom R."/>
            <person name="Stieglmeier M."/>
            <person name="Klingl A."/>
            <person name="Woyke T."/>
            <person name="Ryan C.M."/>
            <person name="Banfield J.F."/>
        </authorList>
    </citation>
    <scope>NUCLEOTIDE SEQUENCE [LARGE SCALE GENOMIC DNA]</scope>
    <source>
        <strain evidence="3">CG11_big_fil_rev_8_21_14_0_20_46_11</strain>
    </source>
</reference>
<dbReference type="AlphaFoldDB" id="A0A2H0KAL9"/>
<dbReference type="InterPro" id="IPR002477">
    <property type="entry name" value="Peptidoglycan-bd-like"/>
</dbReference>
<accession>A0A2H0KAL9</accession>
<name>A0A2H0KAL9_9BACT</name>
<feature type="compositionally biased region" description="Gly residues" evidence="1">
    <location>
        <begin position="64"/>
        <end position="84"/>
    </location>
</feature>
<evidence type="ECO:0000256" key="1">
    <source>
        <dbReference type="SAM" id="MobiDB-lite"/>
    </source>
</evidence>
<organism evidence="3 4">
    <name type="scientific">Candidatus Taylorbacteria bacterium CG11_big_fil_rev_8_21_14_0_20_46_11</name>
    <dbReference type="NCBI Taxonomy" id="1975025"/>
    <lineage>
        <taxon>Bacteria</taxon>
        <taxon>Candidatus Tayloriibacteriota</taxon>
    </lineage>
</organism>
<evidence type="ECO:0000313" key="4">
    <source>
        <dbReference type="Proteomes" id="UP000229342"/>
    </source>
</evidence>
<sequence length="247" mass="24809">MTAHSFFKITTTDRRTISTTDIAPVTLESSCTDSLATYTFTSPANATTRTFTVTVNADTCTTGGTPGGSGGGGGGSSGGGGGSSGYVYIPPPAEPTSGATPPVPAVSVVVPVTTAVSSTPALPVITALLNLGKKNADVLTLQKILNSDSDTQIATSGAGSPGNETDYFGPATLKAVKAFQEKYGIAGPGEVGYGNVGPKTRAKLNSISSGTTATSPQTGTAEATIQKQIDDAMNQILLLQEQLKTAQ</sequence>
<dbReference type="Proteomes" id="UP000229342">
    <property type="component" value="Unassembled WGS sequence"/>
</dbReference>
<dbReference type="Gene3D" id="1.10.101.10">
    <property type="entry name" value="PGBD-like superfamily/PGBD"/>
    <property type="match status" value="1"/>
</dbReference>
<proteinExistence type="predicted"/>
<comment type="caution">
    <text evidence="3">The sequence shown here is derived from an EMBL/GenBank/DDBJ whole genome shotgun (WGS) entry which is preliminary data.</text>
</comment>
<protein>
    <recommendedName>
        <fullName evidence="2">Peptidoglycan binding-like domain-containing protein</fullName>
    </recommendedName>
</protein>
<feature type="domain" description="Peptidoglycan binding-like" evidence="2">
    <location>
        <begin position="135"/>
        <end position="192"/>
    </location>
</feature>
<dbReference type="InterPro" id="IPR036365">
    <property type="entry name" value="PGBD-like_sf"/>
</dbReference>
<gene>
    <name evidence="3" type="ORF">COV91_04985</name>
</gene>
<dbReference type="SUPFAM" id="SSF47090">
    <property type="entry name" value="PGBD-like"/>
    <property type="match status" value="1"/>
</dbReference>
<dbReference type="Pfam" id="PF01471">
    <property type="entry name" value="PG_binding_1"/>
    <property type="match status" value="1"/>
</dbReference>
<dbReference type="InterPro" id="IPR036366">
    <property type="entry name" value="PGBDSf"/>
</dbReference>
<feature type="region of interest" description="Disordered" evidence="1">
    <location>
        <begin position="63"/>
        <end position="86"/>
    </location>
</feature>